<feature type="domain" description="Neurotransmitter-gated ion-channel ligand-binding" evidence="4">
    <location>
        <begin position="7"/>
        <end position="94"/>
    </location>
</feature>
<dbReference type="AlphaFoldDB" id="A0A9Q0MPZ2"/>
<dbReference type="PRINTS" id="PR00252">
    <property type="entry name" value="NRIONCHANNEL"/>
</dbReference>
<dbReference type="InterPro" id="IPR006202">
    <property type="entry name" value="Neur_chan_lig-bd"/>
</dbReference>
<comment type="caution">
    <text evidence="3">Lacks conserved residue(s) required for the propagation of feature annotation.</text>
</comment>
<comment type="subcellular location">
    <subcellularLocation>
        <location evidence="1">Membrane</location>
        <topology evidence="1">Multi-pass membrane protein</topology>
    </subcellularLocation>
</comment>
<evidence type="ECO:0000313" key="5">
    <source>
        <dbReference type="EMBL" id="KAJ6635867.1"/>
    </source>
</evidence>
<dbReference type="OrthoDB" id="5975154at2759"/>
<keyword evidence="3" id="KW-0812">Transmembrane</keyword>
<proteinExistence type="inferred from homology"/>
<dbReference type="SUPFAM" id="SSF63712">
    <property type="entry name" value="Nicotinic receptor ligand binding domain-like"/>
    <property type="match status" value="1"/>
</dbReference>
<protein>
    <submittedName>
        <fullName evidence="5">Neuronal acetylcholine receptor subunit alpha-9-I</fullName>
    </submittedName>
</protein>
<dbReference type="InterPro" id="IPR018000">
    <property type="entry name" value="Neurotransmitter_ion_chnl_CS"/>
</dbReference>
<dbReference type="EMBL" id="WJQU01000004">
    <property type="protein sequence ID" value="KAJ6635867.1"/>
    <property type="molecule type" value="Genomic_DNA"/>
</dbReference>
<accession>A0A9Q0MPZ2</accession>
<sequence>MAQPMKLLSSTCEIDVTWFPFDEQKCSLVFGSWIYDSKDLYMGLNDGVGYWNELTKSDQWKLLGIVAEKTLLIDIYIPEDSYSRIKYTIHIKRRSFYYFFNLIIPCGLIGFLAVLDLPYRQNRMKNCHSALQFYSHLLYS</sequence>
<dbReference type="Gene3D" id="2.70.170.10">
    <property type="entry name" value="Neurotransmitter-gated ion-channel ligand-binding domain"/>
    <property type="match status" value="1"/>
</dbReference>
<evidence type="ECO:0000256" key="2">
    <source>
        <dbReference type="ARBA" id="ARBA00023136"/>
    </source>
</evidence>
<keyword evidence="2 3" id="KW-0472">Membrane</keyword>
<dbReference type="GO" id="GO:0016020">
    <property type="term" value="C:membrane"/>
    <property type="evidence" value="ECO:0007669"/>
    <property type="project" value="UniProtKB-SubCell"/>
</dbReference>
<evidence type="ECO:0000313" key="6">
    <source>
        <dbReference type="Proteomes" id="UP001151699"/>
    </source>
</evidence>
<gene>
    <name evidence="5" type="primary">nachra9_0</name>
    <name evidence="5" type="ORF">Bhyg_14453</name>
</gene>
<comment type="caution">
    <text evidence="5">The sequence shown here is derived from an EMBL/GenBank/DDBJ whole genome shotgun (WGS) entry which is preliminary data.</text>
</comment>
<keyword evidence="3" id="KW-0406">Ion transport</keyword>
<reference evidence="5" key="1">
    <citation type="submission" date="2022-07" db="EMBL/GenBank/DDBJ databases">
        <authorList>
            <person name="Trinca V."/>
            <person name="Uliana J.V.C."/>
            <person name="Torres T.T."/>
            <person name="Ward R.J."/>
            <person name="Monesi N."/>
        </authorList>
    </citation>
    <scope>NUCLEOTIDE SEQUENCE</scope>
    <source>
        <strain evidence="5">HSMRA1968</strain>
        <tissue evidence="5">Whole embryos</tissue>
    </source>
</reference>
<dbReference type="GO" id="GO:0004888">
    <property type="term" value="F:transmembrane signaling receptor activity"/>
    <property type="evidence" value="ECO:0007669"/>
    <property type="project" value="InterPro"/>
</dbReference>
<dbReference type="PROSITE" id="PS00236">
    <property type="entry name" value="NEUROTR_ION_CHANNEL"/>
    <property type="match status" value="1"/>
</dbReference>
<comment type="similarity">
    <text evidence="3">Belongs to the ligand-gated ion channel (TC 1.A.9) family.</text>
</comment>
<dbReference type="PANTHER" id="PTHR18945">
    <property type="entry name" value="NEUROTRANSMITTER GATED ION CHANNEL"/>
    <property type="match status" value="1"/>
</dbReference>
<keyword evidence="3" id="KW-0407">Ion channel</keyword>
<feature type="transmembrane region" description="Helical" evidence="3">
    <location>
        <begin position="96"/>
        <end position="115"/>
    </location>
</feature>
<dbReference type="GO" id="GO:0005230">
    <property type="term" value="F:extracellular ligand-gated monoatomic ion channel activity"/>
    <property type="evidence" value="ECO:0007669"/>
    <property type="project" value="InterPro"/>
</dbReference>
<dbReference type="Pfam" id="PF02931">
    <property type="entry name" value="Neur_chan_LBD"/>
    <property type="match status" value="1"/>
</dbReference>
<evidence type="ECO:0000256" key="3">
    <source>
        <dbReference type="RuleBase" id="RU000687"/>
    </source>
</evidence>
<keyword evidence="5" id="KW-0675">Receptor</keyword>
<name>A0A9Q0MPZ2_9DIPT</name>
<dbReference type="Proteomes" id="UP001151699">
    <property type="component" value="Chromosome C"/>
</dbReference>
<dbReference type="InterPro" id="IPR036734">
    <property type="entry name" value="Neur_chan_lig-bd_sf"/>
</dbReference>
<dbReference type="InterPro" id="IPR006201">
    <property type="entry name" value="Neur_channel"/>
</dbReference>
<evidence type="ECO:0000256" key="1">
    <source>
        <dbReference type="ARBA" id="ARBA00004141"/>
    </source>
</evidence>
<evidence type="ECO:0000259" key="4">
    <source>
        <dbReference type="Pfam" id="PF02931"/>
    </source>
</evidence>
<organism evidence="5 6">
    <name type="scientific">Pseudolycoriella hygida</name>
    <dbReference type="NCBI Taxonomy" id="35572"/>
    <lineage>
        <taxon>Eukaryota</taxon>
        <taxon>Metazoa</taxon>
        <taxon>Ecdysozoa</taxon>
        <taxon>Arthropoda</taxon>
        <taxon>Hexapoda</taxon>
        <taxon>Insecta</taxon>
        <taxon>Pterygota</taxon>
        <taxon>Neoptera</taxon>
        <taxon>Endopterygota</taxon>
        <taxon>Diptera</taxon>
        <taxon>Nematocera</taxon>
        <taxon>Sciaroidea</taxon>
        <taxon>Sciaridae</taxon>
        <taxon>Pseudolycoriella</taxon>
    </lineage>
</organism>
<keyword evidence="6" id="KW-1185">Reference proteome</keyword>
<keyword evidence="3" id="KW-0813">Transport</keyword>
<keyword evidence="3" id="KW-1133">Transmembrane helix</keyword>